<dbReference type="EMBL" id="OC920527">
    <property type="protein sequence ID" value="CAD7652573.1"/>
    <property type="molecule type" value="Genomic_DNA"/>
</dbReference>
<organism evidence="9">
    <name type="scientific">Oppiella nova</name>
    <dbReference type="NCBI Taxonomy" id="334625"/>
    <lineage>
        <taxon>Eukaryota</taxon>
        <taxon>Metazoa</taxon>
        <taxon>Ecdysozoa</taxon>
        <taxon>Arthropoda</taxon>
        <taxon>Chelicerata</taxon>
        <taxon>Arachnida</taxon>
        <taxon>Acari</taxon>
        <taxon>Acariformes</taxon>
        <taxon>Sarcoptiformes</taxon>
        <taxon>Oribatida</taxon>
        <taxon>Brachypylina</taxon>
        <taxon>Oppioidea</taxon>
        <taxon>Oppiidae</taxon>
        <taxon>Oppiella</taxon>
    </lineage>
</organism>
<dbReference type="InterPro" id="IPR011013">
    <property type="entry name" value="Gal_mutarotase_sf_dom"/>
</dbReference>
<comment type="similarity">
    <text evidence="1 7">Belongs to the glycosyl hydrolase 38 family.</text>
</comment>
<gene>
    <name evidence="9" type="ORF">ONB1V03_LOCUS9234</name>
</gene>
<dbReference type="GO" id="GO:0046872">
    <property type="term" value="F:metal ion binding"/>
    <property type="evidence" value="ECO:0007669"/>
    <property type="project" value="UniProtKB-KW"/>
</dbReference>
<evidence type="ECO:0000256" key="7">
    <source>
        <dbReference type="RuleBase" id="RU361199"/>
    </source>
</evidence>
<dbReference type="EC" id="3.2.1.-" evidence="7"/>
<dbReference type="FunFam" id="1.20.1270.50:FF:000002">
    <property type="entry name" value="Alpha-mannosidase"/>
    <property type="match status" value="1"/>
</dbReference>
<comment type="cofactor">
    <cofactor evidence="7">
        <name>Zn(2+)</name>
        <dbReference type="ChEBI" id="CHEBI:29105"/>
    </cofactor>
    <text evidence="7">Binds 1 zinc ion per subunit.</text>
</comment>
<dbReference type="Gene3D" id="2.60.40.1180">
    <property type="entry name" value="Golgi alpha-mannosidase II"/>
    <property type="match status" value="1"/>
</dbReference>
<dbReference type="Gene3D" id="2.60.40.1360">
    <property type="match status" value="1"/>
</dbReference>
<keyword evidence="5" id="KW-1015">Disulfide bond</keyword>
<keyword evidence="4 7" id="KW-0862">Zinc</keyword>
<dbReference type="SUPFAM" id="SSF88688">
    <property type="entry name" value="Families 57/38 glycoside transferase middle domain"/>
    <property type="match status" value="1"/>
</dbReference>
<dbReference type="GO" id="GO:0030246">
    <property type="term" value="F:carbohydrate binding"/>
    <property type="evidence" value="ECO:0007669"/>
    <property type="project" value="InterPro"/>
</dbReference>
<dbReference type="InterPro" id="IPR050843">
    <property type="entry name" value="Glycosyl_Hydrlase_38"/>
</dbReference>
<keyword evidence="6 7" id="KW-0326">Glycosidase</keyword>
<dbReference type="GO" id="GO:0005764">
    <property type="term" value="C:lysosome"/>
    <property type="evidence" value="ECO:0007669"/>
    <property type="project" value="TreeGrafter"/>
</dbReference>
<dbReference type="InterPro" id="IPR015341">
    <property type="entry name" value="Glyco_hydro_38_cen"/>
</dbReference>
<dbReference type="Pfam" id="PF01074">
    <property type="entry name" value="Glyco_hydro_38N"/>
    <property type="match status" value="1"/>
</dbReference>
<dbReference type="Gene3D" id="3.20.110.10">
    <property type="entry name" value="Glycoside hydrolase 38, N terminal domain"/>
    <property type="match status" value="1"/>
</dbReference>
<keyword evidence="3 7" id="KW-0378">Hydrolase</keyword>
<proteinExistence type="inferred from homology"/>
<dbReference type="InterPro" id="IPR000602">
    <property type="entry name" value="Glyco_hydro_38_N"/>
</dbReference>
<dbReference type="GO" id="GO:0006013">
    <property type="term" value="P:mannose metabolic process"/>
    <property type="evidence" value="ECO:0007669"/>
    <property type="project" value="InterPro"/>
</dbReference>
<dbReference type="Proteomes" id="UP000728032">
    <property type="component" value="Unassembled WGS sequence"/>
</dbReference>
<dbReference type="GO" id="GO:0004559">
    <property type="term" value="F:alpha-mannosidase activity"/>
    <property type="evidence" value="ECO:0007669"/>
    <property type="project" value="InterPro"/>
</dbReference>
<evidence type="ECO:0000256" key="3">
    <source>
        <dbReference type="ARBA" id="ARBA00022801"/>
    </source>
</evidence>
<dbReference type="InterPro" id="IPR027291">
    <property type="entry name" value="Glyco_hydro_38_N_sf"/>
</dbReference>
<dbReference type="EMBL" id="CAJPVJ010005702">
    <property type="protein sequence ID" value="CAG2169760.1"/>
    <property type="molecule type" value="Genomic_DNA"/>
</dbReference>
<dbReference type="Pfam" id="PF09261">
    <property type="entry name" value="Alpha-mann_mid"/>
    <property type="match status" value="1"/>
</dbReference>
<sequence length="925" mass="106716">MMGHTHLDAGWVKTYDGYYHDSVFDIMRTVIESLVSEQGIANNRRFTFVEMTYFSRYWNGLNGTQQEEIRNLVTTGKLQFTSGGWVMNDEASPHYSMIIDQMSSGHRWINRTFGPQYVPTTGWQIDPFGHTKEYASILSQMGFNALFHGRIDYQDKAKRMKEKSMEFIWKTDENLVFDNYMFTGITPSGYYPAEGVCLNCYYMNNAPTLIRQVKTQSAGYRHNHIMSTMGGDFNYWAAELSFKNLDQLIEYVNSNQSEVYLLYSTPDCYVKSVFESNINWTDTKSDDFMPYADRRNDFWSGYFTSRPAFKYLMNYANSVLQISKQLIALTDIYSETQHLIRPLEEAFGICLHHDAISGTSKQFVSDDYVRMLSRGLASSDQLISIAYQKQFKSDLMPQFCHQLNVSECLYLEERNSSFVEIAIYNPLAHEVLDFIRVPLIDTNFEIIDAKGEVIESQIEAIPAYIQVLPDRKSKFESKYELLFEAFLRPLAFTKYYLRKISSQRDPLPQQVVAQDDDNVSDISISNDILSVIIDGKSGILKGIQSNNFTVNIRQNFGYYTRGNSKPSGAYAMHTNGSDPVVIALNATVSVIRGNLSEEVDQEFTPWLKQIIRLYRDNNGVEFEWTVGPLPTDIDYEIISRFDTGFRSDGLFYTDSNGRQTLERKRHSRETWTLDTNELVSSNYYPITSWLYIRDLLSDLQLTLLPDRTQGGTSLRDGSVELMIHRRLHHDDGYGMEEKLDEPGVDGKGLVVRGKHILYIDRIEDSMRNVKIISKTLFWRSLPLFIDMGDRSPQDFTQENKIAESLLIKTIDPSIHLLTLEELEENLLFIRLEHFLERNQTFDSTVSVVLSELFTGIEVLDAMETGLTATQSLDDIQQRKFKWNCRDCDGKYGNPLDDPEQFRATFTPNQIRSFVLRVKRISSNSI</sequence>
<dbReference type="AlphaFoldDB" id="A0A7R9M346"/>
<dbReference type="PANTHER" id="PTHR11607:SF3">
    <property type="entry name" value="LYSOSOMAL ALPHA-MANNOSIDASE"/>
    <property type="match status" value="1"/>
</dbReference>
<evidence type="ECO:0000256" key="2">
    <source>
        <dbReference type="ARBA" id="ARBA00022723"/>
    </source>
</evidence>
<dbReference type="InterPro" id="IPR011682">
    <property type="entry name" value="Glyco_hydro_38_C"/>
</dbReference>
<dbReference type="SMART" id="SM00872">
    <property type="entry name" value="Alpha-mann_mid"/>
    <property type="match status" value="1"/>
</dbReference>
<evidence type="ECO:0000256" key="1">
    <source>
        <dbReference type="ARBA" id="ARBA00009792"/>
    </source>
</evidence>
<dbReference type="InterPro" id="IPR013780">
    <property type="entry name" value="Glyco_hydro_b"/>
</dbReference>
<dbReference type="InterPro" id="IPR037094">
    <property type="entry name" value="Glyco_hydro_38_cen_sf"/>
</dbReference>
<dbReference type="Gene3D" id="2.70.98.30">
    <property type="entry name" value="Golgi alpha-mannosidase II, domain 4"/>
    <property type="match status" value="1"/>
</dbReference>
<dbReference type="Gene3D" id="1.20.1270.50">
    <property type="entry name" value="Glycoside hydrolase family 38, central domain"/>
    <property type="match status" value="2"/>
</dbReference>
<keyword evidence="2 7" id="KW-0479">Metal-binding</keyword>
<dbReference type="FunFam" id="2.70.98.30:FF:000003">
    <property type="entry name" value="Alpha-mannosidase"/>
    <property type="match status" value="1"/>
</dbReference>
<evidence type="ECO:0000256" key="6">
    <source>
        <dbReference type="ARBA" id="ARBA00023295"/>
    </source>
</evidence>
<protein>
    <recommendedName>
        <fullName evidence="7">Alpha-mannosidase</fullName>
        <ecNumber evidence="7">3.2.1.-</ecNumber>
    </recommendedName>
</protein>
<accession>A0A7R9M346</accession>
<evidence type="ECO:0000256" key="5">
    <source>
        <dbReference type="ARBA" id="ARBA00023157"/>
    </source>
</evidence>
<dbReference type="Pfam" id="PF07748">
    <property type="entry name" value="Glyco_hydro_38C"/>
    <property type="match status" value="1"/>
</dbReference>
<evidence type="ECO:0000259" key="8">
    <source>
        <dbReference type="SMART" id="SM00872"/>
    </source>
</evidence>
<feature type="domain" description="Glycoside hydrolase family 38 central" evidence="8">
    <location>
        <begin position="297"/>
        <end position="372"/>
    </location>
</feature>
<evidence type="ECO:0000313" key="10">
    <source>
        <dbReference type="Proteomes" id="UP000728032"/>
    </source>
</evidence>
<name>A0A7R9M346_9ACAR</name>
<keyword evidence="10" id="KW-1185">Reference proteome</keyword>
<dbReference type="PANTHER" id="PTHR11607">
    <property type="entry name" value="ALPHA-MANNOSIDASE"/>
    <property type="match status" value="1"/>
</dbReference>
<evidence type="ECO:0000256" key="4">
    <source>
        <dbReference type="ARBA" id="ARBA00022833"/>
    </source>
</evidence>
<reference evidence="9" key="1">
    <citation type="submission" date="2020-11" db="EMBL/GenBank/DDBJ databases">
        <authorList>
            <person name="Tran Van P."/>
        </authorList>
    </citation>
    <scope>NUCLEOTIDE SEQUENCE</scope>
</reference>
<dbReference type="InterPro" id="IPR011330">
    <property type="entry name" value="Glyco_hydro/deAcase_b/a-brl"/>
</dbReference>
<dbReference type="OrthoDB" id="2016903at2759"/>
<dbReference type="InterPro" id="IPR028995">
    <property type="entry name" value="Glyco_hydro_57/38_cen_sf"/>
</dbReference>
<evidence type="ECO:0000313" key="9">
    <source>
        <dbReference type="EMBL" id="CAD7652573.1"/>
    </source>
</evidence>
<dbReference type="SUPFAM" id="SSF88713">
    <property type="entry name" value="Glycoside hydrolase/deacetylase"/>
    <property type="match status" value="1"/>
</dbReference>
<dbReference type="SUPFAM" id="SSF74650">
    <property type="entry name" value="Galactose mutarotase-like"/>
    <property type="match status" value="1"/>
</dbReference>